<dbReference type="GO" id="GO:0006508">
    <property type="term" value="P:proteolysis"/>
    <property type="evidence" value="ECO:0007669"/>
    <property type="project" value="UniProtKB-KW"/>
</dbReference>
<dbReference type="SUPFAM" id="SSF52096">
    <property type="entry name" value="ClpP/crotonase"/>
    <property type="match status" value="1"/>
</dbReference>
<dbReference type="Proteomes" id="UP001257659">
    <property type="component" value="Unassembled WGS sequence"/>
</dbReference>
<dbReference type="PANTHER" id="PTHR11261">
    <property type="entry name" value="INTERPHOTORECEPTOR RETINOID-BINDING PROTEIN"/>
    <property type="match status" value="1"/>
</dbReference>
<dbReference type="EMBL" id="JAVDQA010000002">
    <property type="protein sequence ID" value="MDR6300249.1"/>
    <property type="molecule type" value="Genomic_DNA"/>
</dbReference>
<evidence type="ECO:0000313" key="3">
    <source>
        <dbReference type="Proteomes" id="UP001257659"/>
    </source>
</evidence>
<feature type="domain" description="Tail specific protease" evidence="1">
    <location>
        <begin position="91"/>
        <end position="264"/>
    </location>
</feature>
<keyword evidence="2" id="KW-0378">Hydrolase</keyword>
<dbReference type="InterPro" id="IPR005151">
    <property type="entry name" value="Tail-specific_protease"/>
</dbReference>
<keyword evidence="2" id="KW-0645">Protease</keyword>
<dbReference type="InterPro" id="IPR029045">
    <property type="entry name" value="ClpP/crotonase-like_dom_sf"/>
</dbReference>
<dbReference type="Pfam" id="PF03572">
    <property type="entry name" value="Peptidase_S41"/>
    <property type="match status" value="1"/>
</dbReference>
<reference evidence="2 3" key="1">
    <citation type="submission" date="2023-07" db="EMBL/GenBank/DDBJ databases">
        <title>Genomic Encyclopedia of Type Strains, Phase IV (KMG-IV): sequencing the most valuable type-strain genomes for metagenomic binning, comparative biology and taxonomic classification.</title>
        <authorList>
            <person name="Goeker M."/>
        </authorList>
    </citation>
    <scope>NUCLEOTIDE SEQUENCE [LARGE SCALE GENOMIC DNA]</scope>
    <source>
        <strain evidence="2 3">DSM 102814</strain>
    </source>
</reference>
<organism evidence="2 3">
    <name type="scientific">Mesonia maritima</name>
    <dbReference type="NCBI Taxonomy" id="1793873"/>
    <lineage>
        <taxon>Bacteria</taxon>
        <taxon>Pseudomonadati</taxon>
        <taxon>Bacteroidota</taxon>
        <taxon>Flavobacteriia</taxon>
        <taxon>Flavobacteriales</taxon>
        <taxon>Flavobacteriaceae</taxon>
        <taxon>Mesonia</taxon>
    </lineage>
</organism>
<dbReference type="RefSeq" id="WP_309727163.1">
    <property type="nucleotide sequence ID" value="NZ_JAVDQA010000002.1"/>
</dbReference>
<accession>A0ABU1K3S2</accession>
<sequence length="277" mass="32102">MVLPVSDKRNIWFDMCSLWIKRKYSDFRKDKNYDLNKLDRWLTDSIAYLAIPIMISYEENPNLEFYLKSTMKKYRNSKAFIIDIRSNGGGTRDILKTLSKYLVKPEQSPWIANVAYVRSDQFLNEDISSMQSRYLFNYNSELLSDIDRKAIDILKKKYKTEYSVNKFSKPFYMVLHSNGSPLNCPIYILVNEKTFSATSVFTSAFTGLPNVKIVGVNTNGSSGRSEYFHLKNSNIRVKISTILSFQRNGKTLDAHGTQPDIVFEKDEMQMLGKEDSQ</sequence>
<dbReference type="Gene3D" id="3.90.226.10">
    <property type="entry name" value="2-enoyl-CoA Hydratase, Chain A, domain 1"/>
    <property type="match status" value="1"/>
</dbReference>
<keyword evidence="3" id="KW-1185">Reference proteome</keyword>
<gene>
    <name evidence="2" type="ORF">GGR31_000880</name>
</gene>
<proteinExistence type="predicted"/>
<evidence type="ECO:0000259" key="1">
    <source>
        <dbReference type="SMART" id="SM00245"/>
    </source>
</evidence>
<evidence type="ECO:0000313" key="2">
    <source>
        <dbReference type="EMBL" id="MDR6300249.1"/>
    </source>
</evidence>
<comment type="caution">
    <text evidence="2">The sequence shown here is derived from an EMBL/GenBank/DDBJ whole genome shotgun (WGS) entry which is preliminary data.</text>
</comment>
<name>A0ABU1K3S2_9FLAO</name>
<dbReference type="GO" id="GO:0008233">
    <property type="term" value="F:peptidase activity"/>
    <property type="evidence" value="ECO:0007669"/>
    <property type="project" value="UniProtKB-KW"/>
</dbReference>
<dbReference type="SMART" id="SM00245">
    <property type="entry name" value="TSPc"/>
    <property type="match status" value="1"/>
</dbReference>
<protein>
    <submittedName>
        <fullName evidence="2">C-terminal processing protease CtpA/Prc</fullName>
    </submittedName>
</protein>
<dbReference type="PANTHER" id="PTHR11261:SF3">
    <property type="entry name" value="RETINOL-BINDING PROTEIN 3"/>
    <property type="match status" value="1"/>
</dbReference>